<evidence type="ECO:0000313" key="1">
    <source>
        <dbReference type="EMBL" id="KAK1278616.1"/>
    </source>
</evidence>
<dbReference type="EMBL" id="JAUJYN010000002">
    <property type="protein sequence ID" value="KAK1278616.1"/>
    <property type="molecule type" value="Genomic_DNA"/>
</dbReference>
<dbReference type="InterPro" id="IPR029063">
    <property type="entry name" value="SAM-dependent_MTases_sf"/>
</dbReference>
<protein>
    <submittedName>
        <fullName evidence="1">Uncharacterized protein</fullName>
    </submittedName>
</protein>
<dbReference type="Gene3D" id="3.40.50.150">
    <property type="entry name" value="Vaccinia Virus protein VP39"/>
    <property type="match status" value="1"/>
</dbReference>
<dbReference type="InterPro" id="IPR010719">
    <property type="entry name" value="MnmM_MeTrfase"/>
</dbReference>
<accession>A0AAV9BQM6</accession>
<name>A0AAV9BQM6_ACOGR</name>
<reference evidence="1" key="1">
    <citation type="journal article" date="2023" name="Nat. Commun.">
        <title>Diploid and tetraploid genomes of Acorus and the evolution of monocots.</title>
        <authorList>
            <person name="Ma L."/>
            <person name="Liu K.W."/>
            <person name="Li Z."/>
            <person name="Hsiao Y.Y."/>
            <person name="Qi Y."/>
            <person name="Fu T."/>
            <person name="Tang G.D."/>
            <person name="Zhang D."/>
            <person name="Sun W.H."/>
            <person name="Liu D.K."/>
            <person name="Li Y."/>
            <person name="Chen G.Z."/>
            <person name="Liu X.D."/>
            <person name="Liao X.Y."/>
            <person name="Jiang Y.T."/>
            <person name="Yu X."/>
            <person name="Hao Y."/>
            <person name="Huang J."/>
            <person name="Zhao X.W."/>
            <person name="Ke S."/>
            <person name="Chen Y.Y."/>
            <person name="Wu W.L."/>
            <person name="Hsu J.L."/>
            <person name="Lin Y.F."/>
            <person name="Huang M.D."/>
            <person name="Li C.Y."/>
            <person name="Huang L."/>
            <person name="Wang Z.W."/>
            <person name="Zhao X."/>
            <person name="Zhong W.Y."/>
            <person name="Peng D.H."/>
            <person name="Ahmad S."/>
            <person name="Lan S."/>
            <person name="Zhang J.S."/>
            <person name="Tsai W.C."/>
            <person name="Van de Peer Y."/>
            <person name="Liu Z.J."/>
        </authorList>
    </citation>
    <scope>NUCLEOTIDE SEQUENCE</scope>
    <source>
        <strain evidence="1">SCP</strain>
    </source>
</reference>
<dbReference type="AlphaFoldDB" id="A0AAV9BQM6"/>
<evidence type="ECO:0000313" key="2">
    <source>
        <dbReference type="Proteomes" id="UP001179952"/>
    </source>
</evidence>
<dbReference type="Proteomes" id="UP001179952">
    <property type="component" value="Unassembled WGS sequence"/>
</dbReference>
<dbReference type="PANTHER" id="PTHR35276:SF1">
    <property type="entry name" value="TRNA (MNM(5)S(2)U34)-METHYLTRANSFERASE, CHLOROPLASTIC"/>
    <property type="match status" value="1"/>
</dbReference>
<reference evidence="1" key="2">
    <citation type="submission" date="2023-06" db="EMBL/GenBank/DDBJ databases">
        <authorList>
            <person name="Ma L."/>
            <person name="Liu K.-W."/>
            <person name="Li Z."/>
            <person name="Hsiao Y.-Y."/>
            <person name="Qi Y."/>
            <person name="Fu T."/>
            <person name="Tang G."/>
            <person name="Zhang D."/>
            <person name="Sun W.-H."/>
            <person name="Liu D.-K."/>
            <person name="Li Y."/>
            <person name="Chen G.-Z."/>
            <person name="Liu X.-D."/>
            <person name="Liao X.-Y."/>
            <person name="Jiang Y.-T."/>
            <person name="Yu X."/>
            <person name="Hao Y."/>
            <person name="Huang J."/>
            <person name="Zhao X.-W."/>
            <person name="Ke S."/>
            <person name="Chen Y.-Y."/>
            <person name="Wu W.-L."/>
            <person name="Hsu J.-L."/>
            <person name="Lin Y.-F."/>
            <person name="Huang M.-D."/>
            <person name="Li C.-Y."/>
            <person name="Huang L."/>
            <person name="Wang Z.-W."/>
            <person name="Zhao X."/>
            <person name="Zhong W.-Y."/>
            <person name="Peng D.-H."/>
            <person name="Ahmad S."/>
            <person name="Lan S."/>
            <person name="Zhang J.-S."/>
            <person name="Tsai W.-C."/>
            <person name="Van De Peer Y."/>
            <person name="Liu Z.-J."/>
        </authorList>
    </citation>
    <scope>NUCLEOTIDE SEQUENCE</scope>
    <source>
        <strain evidence="1">SCP</strain>
        <tissue evidence="1">Leaves</tissue>
    </source>
</reference>
<proteinExistence type="predicted"/>
<dbReference type="PANTHER" id="PTHR35276">
    <property type="entry name" value="S-ADENOSYL-L-METHIONINE-DEPENDENT METHYLTRANSFERASES SUPERFAMILY PROTEIN"/>
    <property type="match status" value="1"/>
</dbReference>
<comment type="caution">
    <text evidence="1">The sequence shown here is derived from an EMBL/GenBank/DDBJ whole genome shotgun (WGS) entry which is preliminary data.</text>
</comment>
<organism evidence="1 2">
    <name type="scientific">Acorus gramineus</name>
    <name type="common">Dwarf sweet flag</name>
    <dbReference type="NCBI Taxonomy" id="55184"/>
    <lineage>
        <taxon>Eukaryota</taxon>
        <taxon>Viridiplantae</taxon>
        <taxon>Streptophyta</taxon>
        <taxon>Embryophyta</taxon>
        <taxon>Tracheophyta</taxon>
        <taxon>Spermatophyta</taxon>
        <taxon>Magnoliopsida</taxon>
        <taxon>Liliopsida</taxon>
        <taxon>Acoraceae</taxon>
        <taxon>Acorus</taxon>
    </lineage>
</organism>
<gene>
    <name evidence="1" type="ORF">QJS04_geneDACA022177</name>
</gene>
<keyword evidence="2" id="KW-1185">Reference proteome</keyword>
<sequence length="52" mass="5906">MEDIIPKSIPIREELETVQAFASHLPTDAWTSCRLETLNRPTAPVLVLVFKK</sequence>